<protein>
    <recommendedName>
        <fullName evidence="3 13">Beta-ketoacyl-[acyl-carrier-protein] synthase III</fullName>
        <shortName evidence="13">Beta-ketoacyl-ACP synthase III</shortName>
        <shortName evidence="13">KAS III</shortName>
        <ecNumber evidence="3 13">2.3.1.180</ecNumber>
    </recommendedName>
    <alternativeName>
        <fullName evidence="13">3-oxoacyl-[acyl-carrier-protein] synthase 3</fullName>
    </alternativeName>
    <alternativeName>
        <fullName evidence="13">3-oxoacyl-[acyl-carrier-protein] synthase III</fullName>
    </alternativeName>
</protein>
<keyword evidence="6 13" id="KW-0808">Transferase</keyword>
<keyword evidence="9 13" id="KW-0275">Fatty acid biosynthesis</keyword>
<proteinExistence type="inferred from homology"/>
<evidence type="ECO:0000313" key="16">
    <source>
        <dbReference type="EMBL" id="MBC8360771.1"/>
    </source>
</evidence>
<dbReference type="InterPro" id="IPR013747">
    <property type="entry name" value="ACP_syn_III_C"/>
</dbReference>
<evidence type="ECO:0000256" key="12">
    <source>
        <dbReference type="ARBA" id="ARBA00051096"/>
    </source>
</evidence>
<dbReference type="PANTHER" id="PTHR34069:SF2">
    <property type="entry name" value="BETA-KETOACYL-[ACYL-CARRIER-PROTEIN] SYNTHASE III"/>
    <property type="match status" value="1"/>
</dbReference>
<dbReference type="SUPFAM" id="SSF53901">
    <property type="entry name" value="Thiolase-like"/>
    <property type="match status" value="1"/>
</dbReference>
<comment type="subcellular location">
    <subcellularLocation>
        <location evidence="13">Cytoplasm</location>
    </subcellularLocation>
</comment>
<evidence type="ECO:0000256" key="11">
    <source>
        <dbReference type="ARBA" id="ARBA00023315"/>
    </source>
</evidence>
<dbReference type="PANTHER" id="PTHR34069">
    <property type="entry name" value="3-OXOACYL-[ACYL-CARRIER-PROTEIN] SYNTHASE 3"/>
    <property type="match status" value="1"/>
</dbReference>
<keyword evidence="4 13" id="KW-0963">Cytoplasm</keyword>
<comment type="caution">
    <text evidence="16">The sequence shown here is derived from an EMBL/GenBank/DDBJ whole genome shotgun (WGS) entry which is preliminary data.</text>
</comment>
<dbReference type="Pfam" id="PF08545">
    <property type="entry name" value="ACP_syn_III"/>
    <property type="match status" value="1"/>
</dbReference>
<dbReference type="GO" id="GO:0004315">
    <property type="term" value="F:3-oxoacyl-[acyl-carrier-protein] synthase activity"/>
    <property type="evidence" value="ECO:0007669"/>
    <property type="project" value="InterPro"/>
</dbReference>
<keyword evidence="10 13" id="KW-0511">Multifunctional enzyme</keyword>
<dbReference type="InterPro" id="IPR013751">
    <property type="entry name" value="ACP_syn_III_N"/>
</dbReference>
<dbReference type="NCBIfam" id="TIGR00747">
    <property type="entry name" value="fabH"/>
    <property type="match status" value="1"/>
</dbReference>
<evidence type="ECO:0000256" key="5">
    <source>
        <dbReference type="ARBA" id="ARBA00022516"/>
    </source>
</evidence>
<gene>
    <name evidence="13" type="primary">fabH</name>
    <name evidence="16" type="ORF">H8E23_05190</name>
</gene>
<dbReference type="GO" id="GO:0033818">
    <property type="term" value="F:beta-ketoacyl-acyl-carrier-protein synthase III activity"/>
    <property type="evidence" value="ECO:0007669"/>
    <property type="project" value="UniProtKB-UniRule"/>
</dbReference>
<keyword evidence="8 13" id="KW-0443">Lipid metabolism</keyword>
<dbReference type="NCBIfam" id="NF006829">
    <property type="entry name" value="PRK09352.1"/>
    <property type="match status" value="1"/>
</dbReference>
<evidence type="ECO:0000256" key="1">
    <source>
        <dbReference type="ARBA" id="ARBA00005194"/>
    </source>
</evidence>
<dbReference type="GO" id="GO:0005737">
    <property type="term" value="C:cytoplasm"/>
    <property type="evidence" value="ECO:0007669"/>
    <property type="project" value="UniProtKB-SubCell"/>
</dbReference>
<comment type="catalytic activity">
    <reaction evidence="12">
        <text>malonyl-[ACP] + acetyl-CoA + H(+) = 3-oxobutanoyl-[ACP] + CO2 + CoA</text>
        <dbReference type="Rhea" id="RHEA:12080"/>
        <dbReference type="Rhea" id="RHEA-COMP:9623"/>
        <dbReference type="Rhea" id="RHEA-COMP:9625"/>
        <dbReference type="ChEBI" id="CHEBI:15378"/>
        <dbReference type="ChEBI" id="CHEBI:16526"/>
        <dbReference type="ChEBI" id="CHEBI:57287"/>
        <dbReference type="ChEBI" id="CHEBI:57288"/>
        <dbReference type="ChEBI" id="CHEBI:78449"/>
        <dbReference type="ChEBI" id="CHEBI:78450"/>
        <dbReference type="EC" id="2.3.1.180"/>
    </reaction>
    <physiologicalReaction direction="left-to-right" evidence="12">
        <dbReference type="Rhea" id="RHEA:12081"/>
    </physiologicalReaction>
</comment>
<comment type="function">
    <text evidence="13">Catalyzes the condensation reaction of fatty acid synthesis by the addition to an acyl acceptor of two carbons from malonyl-ACP. Catalyzes the first condensation reaction which initiates fatty acid synthesis and may therefore play a role in governing the total rate of fatty acid production. Possesses both acetoacetyl-ACP synthase and acetyl transacylase activities. Its substrate specificity determines the biosynthesis of branched-chain and/or straight-chain of fatty acids.</text>
</comment>
<dbReference type="CDD" id="cd00830">
    <property type="entry name" value="KAS_III"/>
    <property type="match status" value="1"/>
</dbReference>
<feature type="domain" description="Beta-ketoacyl-[acyl-carrier-protein] synthase III N-terminal" evidence="15">
    <location>
        <begin position="118"/>
        <end position="198"/>
    </location>
</feature>
<feature type="domain" description="Beta-ketoacyl-[acyl-carrier-protein] synthase III C-terminal" evidence="14">
    <location>
        <begin position="250"/>
        <end position="339"/>
    </location>
</feature>
<comment type="domain">
    <text evidence="13">The last Arg residue of the ACP-binding site is essential for the weak association between ACP/AcpP and FabH.</text>
</comment>
<feature type="active site" evidence="13">
    <location>
        <position position="124"/>
    </location>
</feature>
<evidence type="ECO:0000256" key="2">
    <source>
        <dbReference type="ARBA" id="ARBA00008642"/>
    </source>
</evidence>
<dbReference type="Pfam" id="PF08541">
    <property type="entry name" value="ACP_syn_III_C"/>
    <property type="match status" value="1"/>
</dbReference>
<keyword evidence="5 13" id="KW-0444">Lipid biosynthesis</keyword>
<dbReference type="EMBL" id="JACNJH010000105">
    <property type="protein sequence ID" value="MBC8360771.1"/>
    <property type="molecule type" value="Genomic_DNA"/>
</dbReference>
<evidence type="ECO:0000256" key="9">
    <source>
        <dbReference type="ARBA" id="ARBA00023160"/>
    </source>
</evidence>
<evidence type="ECO:0000256" key="7">
    <source>
        <dbReference type="ARBA" id="ARBA00022832"/>
    </source>
</evidence>
<name>A0A8J6TLW6_9BACT</name>
<comment type="pathway">
    <text evidence="1 13">Lipid metabolism; fatty acid biosynthesis.</text>
</comment>
<dbReference type="AlphaFoldDB" id="A0A8J6TLW6"/>
<dbReference type="InterPro" id="IPR016039">
    <property type="entry name" value="Thiolase-like"/>
</dbReference>
<sequence length="339" mass="37374">MSMNFAARITGTGSAFPVNRVTNDDITEKLSKLGLETNDGWIRERTGICERRISDIENPNEHNSSLGCQAARKALEMAGKTPEDIDQIIYATCSPDTQLPSTACWLQHKLGAFRAWALDINAACSGFVYGLAIAEKFVCSGQVQTALVVGGEVLSSIIDWNDRNSCILFGDGAGAALVERVPADSRRRVLSSHLHSDGNLWELFHIPAGGSTMEVTPERYAQHLHKIKMRGKEIFKVAVRTLADFAIRALEQNRLTVADLDWFVPHQANLRIIEAVARRLDFPMEKVLINVDRYGNTSAATVPTAFDEAVRDGRIQQGQIVLFDAFGAGLTYGSILLRW</sequence>
<dbReference type="GO" id="GO:0044550">
    <property type="term" value="P:secondary metabolite biosynthetic process"/>
    <property type="evidence" value="ECO:0007669"/>
    <property type="project" value="TreeGrafter"/>
</dbReference>
<dbReference type="GO" id="GO:0006633">
    <property type="term" value="P:fatty acid biosynthetic process"/>
    <property type="evidence" value="ECO:0007669"/>
    <property type="project" value="UniProtKB-UniRule"/>
</dbReference>
<evidence type="ECO:0000256" key="3">
    <source>
        <dbReference type="ARBA" id="ARBA00012333"/>
    </source>
</evidence>
<reference evidence="16 17" key="1">
    <citation type="submission" date="2020-08" db="EMBL/GenBank/DDBJ databases">
        <title>Bridging the membrane lipid divide: bacteria of the FCB group superphylum have the potential to synthesize archaeal ether lipids.</title>
        <authorList>
            <person name="Villanueva L."/>
            <person name="Von Meijenfeldt F.A.B."/>
            <person name="Westbye A.B."/>
            <person name="Yadav S."/>
            <person name="Hopmans E.C."/>
            <person name="Dutilh B.E."/>
            <person name="Sinninghe Damste J.S."/>
        </authorList>
    </citation>
    <scope>NUCLEOTIDE SEQUENCE [LARGE SCALE GENOMIC DNA]</scope>
    <source>
        <strain evidence="16">NIOZ-UU30</strain>
    </source>
</reference>
<feature type="active site" evidence="13">
    <location>
        <position position="266"/>
    </location>
</feature>
<dbReference type="FunFam" id="3.40.47.10:FF:000004">
    <property type="entry name" value="3-oxoacyl-[acyl-carrier-protein] synthase 3"/>
    <property type="match status" value="1"/>
</dbReference>
<evidence type="ECO:0000259" key="14">
    <source>
        <dbReference type="Pfam" id="PF08541"/>
    </source>
</evidence>
<accession>A0A8J6TLW6</accession>
<dbReference type="UniPathway" id="UPA00094"/>
<evidence type="ECO:0000256" key="8">
    <source>
        <dbReference type="ARBA" id="ARBA00023098"/>
    </source>
</evidence>
<dbReference type="InterPro" id="IPR004655">
    <property type="entry name" value="FabH"/>
</dbReference>
<evidence type="ECO:0000256" key="4">
    <source>
        <dbReference type="ARBA" id="ARBA00022490"/>
    </source>
</evidence>
<dbReference type="HAMAP" id="MF_01815">
    <property type="entry name" value="FabH"/>
    <property type="match status" value="1"/>
</dbReference>
<evidence type="ECO:0000259" key="15">
    <source>
        <dbReference type="Pfam" id="PF08545"/>
    </source>
</evidence>
<dbReference type="Gene3D" id="3.40.47.10">
    <property type="match status" value="1"/>
</dbReference>
<keyword evidence="7 13" id="KW-0276">Fatty acid metabolism</keyword>
<dbReference type="EC" id="2.3.1.180" evidence="3 13"/>
<evidence type="ECO:0000256" key="6">
    <source>
        <dbReference type="ARBA" id="ARBA00022679"/>
    </source>
</evidence>
<keyword evidence="11 13" id="KW-0012">Acyltransferase</keyword>
<feature type="region of interest" description="ACP-binding" evidence="13">
    <location>
        <begin position="267"/>
        <end position="271"/>
    </location>
</feature>
<organism evidence="16 17">
    <name type="scientific">Candidatus Desulfatibia profunda</name>
    <dbReference type="NCBI Taxonomy" id="2841695"/>
    <lineage>
        <taxon>Bacteria</taxon>
        <taxon>Pseudomonadati</taxon>
        <taxon>Thermodesulfobacteriota</taxon>
        <taxon>Desulfobacteria</taxon>
        <taxon>Desulfobacterales</taxon>
        <taxon>Desulfobacterales incertae sedis</taxon>
        <taxon>Candidatus Desulfatibia</taxon>
    </lineage>
</organism>
<comment type="subunit">
    <text evidence="13">Homodimer.</text>
</comment>
<comment type="similarity">
    <text evidence="2 13">Belongs to the thiolase-like superfamily. FabH family.</text>
</comment>
<dbReference type="Proteomes" id="UP000603434">
    <property type="component" value="Unassembled WGS sequence"/>
</dbReference>
<evidence type="ECO:0000313" key="17">
    <source>
        <dbReference type="Proteomes" id="UP000603434"/>
    </source>
</evidence>
<feature type="active site" evidence="13">
    <location>
        <position position="296"/>
    </location>
</feature>
<evidence type="ECO:0000256" key="10">
    <source>
        <dbReference type="ARBA" id="ARBA00023268"/>
    </source>
</evidence>
<evidence type="ECO:0000256" key="13">
    <source>
        <dbReference type="HAMAP-Rule" id="MF_01815"/>
    </source>
</evidence>